<keyword evidence="2" id="KW-1185">Reference proteome</keyword>
<reference evidence="1" key="1">
    <citation type="journal article" date="2020" name="bioRxiv">
        <title>Comparative genomics of Chlamydomonas.</title>
        <authorList>
            <person name="Craig R.J."/>
            <person name="Hasan A.R."/>
            <person name="Ness R.W."/>
            <person name="Keightley P.D."/>
        </authorList>
    </citation>
    <scope>NUCLEOTIDE SEQUENCE</scope>
    <source>
        <strain evidence="1">CCAP 11/70</strain>
    </source>
</reference>
<name>A0A835XP93_9CHLO</name>
<dbReference type="OrthoDB" id="10264538at2759"/>
<protein>
    <submittedName>
        <fullName evidence="1">Uncharacterized protein</fullName>
    </submittedName>
</protein>
<proteinExistence type="predicted"/>
<dbReference type="Gene3D" id="1.20.5.110">
    <property type="match status" value="1"/>
</dbReference>
<gene>
    <name evidence="1" type="ORF">HYH03_014273</name>
</gene>
<organism evidence="1 2">
    <name type="scientific">Edaphochlamys debaryana</name>
    <dbReference type="NCBI Taxonomy" id="47281"/>
    <lineage>
        <taxon>Eukaryota</taxon>
        <taxon>Viridiplantae</taxon>
        <taxon>Chlorophyta</taxon>
        <taxon>core chlorophytes</taxon>
        <taxon>Chlorophyceae</taxon>
        <taxon>CS clade</taxon>
        <taxon>Chlamydomonadales</taxon>
        <taxon>Chlamydomonadales incertae sedis</taxon>
        <taxon>Edaphochlamys</taxon>
    </lineage>
</organism>
<comment type="caution">
    <text evidence="1">The sequence shown here is derived from an EMBL/GenBank/DDBJ whole genome shotgun (WGS) entry which is preliminary data.</text>
</comment>
<sequence length="92" mass="9547">MGFTSPGTAFEASKAEASAVAQVKGAVVMPLVKSAPALETVKVTAEMKATAGKALNEIKATAYGKLRTERMNVRQVGPRAKKAKEAAKEEAA</sequence>
<evidence type="ECO:0000313" key="2">
    <source>
        <dbReference type="Proteomes" id="UP000612055"/>
    </source>
</evidence>
<dbReference type="EMBL" id="JAEHOE010000102">
    <property type="protein sequence ID" value="KAG2487027.1"/>
    <property type="molecule type" value="Genomic_DNA"/>
</dbReference>
<evidence type="ECO:0000313" key="1">
    <source>
        <dbReference type="EMBL" id="KAG2487027.1"/>
    </source>
</evidence>
<dbReference type="Proteomes" id="UP000612055">
    <property type="component" value="Unassembled WGS sequence"/>
</dbReference>
<dbReference type="AlphaFoldDB" id="A0A835XP93"/>
<accession>A0A835XP93</accession>